<dbReference type="EMBL" id="JAFREM010000031">
    <property type="protein sequence ID" value="MBO1308280.1"/>
    <property type="molecule type" value="Genomic_DNA"/>
</dbReference>
<accession>A0ABS3LGR6</accession>
<protein>
    <submittedName>
        <fullName evidence="2">DUF4044 domain-containing protein</fullName>
    </submittedName>
</protein>
<feature type="transmembrane region" description="Helical" evidence="1">
    <location>
        <begin position="16"/>
        <end position="37"/>
    </location>
</feature>
<dbReference type="Proteomes" id="UP000664601">
    <property type="component" value="Unassembled WGS sequence"/>
</dbReference>
<gene>
    <name evidence="2" type="ORF">JZO70_19040</name>
</gene>
<evidence type="ECO:0000256" key="1">
    <source>
        <dbReference type="SAM" id="Phobius"/>
    </source>
</evidence>
<organism evidence="2 3">
    <name type="scientific">Candidatus Enterococcus moelleringii</name>
    <dbReference type="NCBI Taxonomy" id="2815325"/>
    <lineage>
        <taxon>Bacteria</taxon>
        <taxon>Bacillati</taxon>
        <taxon>Bacillota</taxon>
        <taxon>Bacilli</taxon>
        <taxon>Lactobacillales</taxon>
        <taxon>Enterococcaceae</taxon>
        <taxon>Enterococcus</taxon>
    </lineage>
</organism>
<sequence>MKEKKSTSTFSKITKIVIWVMLILMVGSVVISSLISIM</sequence>
<evidence type="ECO:0000313" key="2">
    <source>
        <dbReference type="EMBL" id="MBO1308280.1"/>
    </source>
</evidence>
<keyword evidence="1" id="KW-0812">Transmembrane</keyword>
<reference evidence="2 3" key="1">
    <citation type="submission" date="2021-03" db="EMBL/GenBank/DDBJ databases">
        <title>Enterococcal diversity collection.</title>
        <authorList>
            <person name="Gilmore M.S."/>
            <person name="Schwartzman J."/>
            <person name="Van Tyne D."/>
            <person name="Martin M."/>
            <person name="Earl A.M."/>
            <person name="Manson A.L."/>
            <person name="Straub T."/>
            <person name="Salamzade R."/>
            <person name="Saavedra J."/>
            <person name="Lebreton F."/>
            <person name="Prichula J."/>
            <person name="Schaufler K."/>
            <person name="Gaca A."/>
            <person name="Sgardioli B."/>
            <person name="Wagenaar J."/>
            <person name="Strong T."/>
        </authorList>
    </citation>
    <scope>NUCLEOTIDE SEQUENCE [LARGE SCALE GENOMIC DNA]</scope>
    <source>
        <strain evidence="2 3">669A</strain>
    </source>
</reference>
<proteinExistence type="predicted"/>
<keyword evidence="3" id="KW-1185">Reference proteome</keyword>
<comment type="caution">
    <text evidence="2">The sequence shown here is derived from an EMBL/GenBank/DDBJ whole genome shotgun (WGS) entry which is preliminary data.</text>
</comment>
<name>A0ABS3LGR6_9ENTE</name>
<evidence type="ECO:0000313" key="3">
    <source>
        <dbReference type="Proteomes" id="UP000664601"/>
    </source>
</evidence>
<dbReference type="RefSeq" id="WP_207675272.1">
    <property type="nucleotide sequence ID" value="NZ_JAFREM010000031.1"/>
</dbReference>
<keyword evidence="1" id="KW-0472">Membrane</keyword>
<dbReference type="Pfam" id="PF13253">
    <property type="entry name" value="DUF4044"/>
    <property type="match status" value="1"/>
</dbReference>
<dbReference type="InterPro" id="IPR025270">
    <property type="entry name" value="DUF4044"/>
</dbReference>
<keyword evidence="1" id="KW-1133">Transmembrane helix</keyword>